<evidence type="ECO:0000313" key="4">
    <source>
        <dbReference type="EMBL" id="MDA0635017.1"/>
    </source>
</evidence>
<dbReference type="SUPFAM" id="SSF81606">
    <property type="entry name" value="PP2C-like"/>
    <property type="match status" value="1"/>
</dbReference>
<dbReference type="SUPFAM" id="SSF55785">
    <property type="entry name" value="PYP-like sensor domain (PAS domain)"/>
    <property type="match status" value="2"/>
</dbReference>
<dbReference type="Pfam" id="PF08447">
    <property type="entry name" value="PAS_3"/>
    <property type="match status" value="1"/>
</dbReference>
<evidence type="ECO:0000259" key="3">
    <source>
        <dbReference type="SMART" id="SM00331"/>
    </source>
</evidence>
<dbReference type="EMBL" id="JAPNNL010000057">
    <property type="protein sequence ID" value="MDA0635017.1"/>
    <property type="molecule type" value="Genomic_DNA"/>
</dbReference>
<dbReference type="InterPro" id="IPR029016">
    <property type="entry name" value="GAF-like_dom_sf"/>
</dbReference>
<dbReference type="PANTHER" id="PTHR43156:SF2">
    <property type="entry name" value="STAGE II SPORULATION PROTEIN E"/>
    <property type="match status" value="1"/>
</dbReference>
<evidence type="ECO:0000256" key="1">
    <source>
        <dbReference type="ARBA" id="ARBA00022801"/>
    </source>
</evidence>
<dbReference type="Gene3D" id="3.60.40.10">
    <property type="entry name" value="PPM-type phosphatase domain"/>
    <property type="match status" value="1"/>
</dbReference>
<dbReference type="Gene3D" id="3.30.450.40">
    <property type="match status" value="1"/>
</dbReference>
<dbReference type="InterPro" id="IPR052016">
    <property type="entry name" value="Bact_Sigma-Reg"/>
</dbReference>
<dbReference type="InterPro" id="IPR036457">
    <property type="entry name" value="PPM-type-like_dom_sf"/>
</dbReference>
<keyword evidence="1" id="KW-0378">Hydrolase</keyword>
<dbReference type="SUPFAM" id="SSF55781">
    <property type="entry name" value="GAF domain-like"/>
    <property type="match status" value="1"/>
</dbReference>
<sequence>MGRDEDYAAGAPALEVLDPAPVGVAVTLGPDHRLIYANRAYRSLFGDVPLGVPIREAFGDAVNRESFHLFDQVRETGEPVVVVESPAGPLTTPDGQQRFFTFSLSRATFPHVEHGVVVICLDVTEEVTTARRIQALAGDRSRALRRYASLVRVSGQLIWVNSVDGDLVEPIPEWEGLTGQTWEESRGDGWLAPIHPDDRQELEESWARARREVPAVWEHVYRLRTVDDGYRHFVSRGVPVMEDARVVEWVGTCTDIEDWWQRQRRRELLTRAAQAMGSRESLEETMTALAELIVPDLADGCGVHLVSDLVQGPVGEPSLVIQRVASATGPALPCMPPIDAERLPSQGAFVEAIRRAQPVLRTFPQGSPPEDIGPPGTLAWLRTCDANGLAILPVTIDGTVTAVVTAATCGERPPIGRSDVDLLLETFEQAQDVLRNVMVLQRARRFAVAVQHSLLAEPPHVPGLELAVRYRPSPSADEVGGDWYDAFVLPDGAVVLVIGDVAGHDLRAAVAMGRLRNMLRGLAVDRREPPGEILDRLNKATRTLYGDDTATCVLARVERHGDGHELHYAVAGHPPPLLVTKDARCRFLDSAASPLLGLPYPGPYVSAREPLPPRSTLLLYTDGLVERRGEDFGDGQARLCGNAAAQARVSLDEFCDHLLGGMPLSEADDVALIALRLPGG</sequence>
<dbReference type="Gene3D" id="3.30.450.20">
    <property type="entry name" value="PAS domain"/>
    <property type="match status" value="2"/>
</dbReference>
<dbReference type="InterPro" id="IPR013655">
    <property type="entry name" value="PAS_fold_3"/>
</dbReference>
<dbReference type="InterPro" id="IPR013656">
    <property type="entry name" value="PAS_4"/>
</dbReference>
<organism evidence="4 5">
    <name type="scientific">Nonomuraea corallina</name>
    <dbReference type="NCBI Taxonomy" id="2989783"/>
    <lineage>
        <taxon>Bacteria</taxon>
        <taxon>Bacillati</taxon>
        <taxon>Actinomycetota</taxon>
        <taxon>Actinomycetes</taxon>
        <taxon>Streptosporangiales</taxon>
        <taxon>Streptosporangiaceae</taxon>
        <taxon>Nonomuraea</taxon>
    </lineage>
</organism>
<proteinExistence type="predicted"/>
<comment type="caution">
    <text evidence="4">The sequence shown here is derived from an EMBL/GenBank/DDBJ whole genome shotgun (WGS) entry which is preliminary data.</text>
</comment>
<dbReference type="Pfam" id="PF08448">
    <property type="entry name" value="PAS_4"/>
    <property type="match status" value="1"/>
</dbReference>
<accession>A0ABT4SCS6</accession>
<dbReference type="InterPro" id="IPR001932">
    <property type="entry name" value="PPM-type_phosphatase-like_dom"/>
</dbReference>
<evidence type="ECO:0000259" key="2">
    <source>
        <dbReference type="SMART" id="SM00091"/>
    </source>
</evidence>
<protein>
    <submittedName>
        <fullName evidence="4">SpoIIE family protein phosphatase</fullName>
    </submittedName>
</protein>
<dbReference type="Pfam" id="PF07228">
    <property type="entry name" value="SpoIIE"/>
    <property type="match status" value="1"/>
</dbReference>
<reference evidence="4" key="1">
    <citation type="submission" date="2022-11" db="EMBL/GenBank/DDBJ databases">
        <title>Nonomuraea corallina sp. nov., a new species of the genus Nonomuraea isolated from sea side sediment in Thai sea.</title>
        <authorList>
            <person name="Ngamcharungchit C."/>
            <person name="Matsumoto A."/>
            <person name="Suriyachadkun C."/>
            <person name="Panbangred W."/>
            <person name="Inahashi Y."/>
            <person name="Intra B."/>
        </authorList>
    </citation>
    <scope>NUCLEOTIDE SEQUENCE</scope>
    <source>
        <strain evidence="4">MCN248</strain>
    </source>
</reference>
<dbReference type="RefSeq" id="WP_270155853.1">
    <property type="nucleotide sequence ID" value="NZ_JAPNNL010000057.1"/>
</dbReference>
<feature type="domain" description="PPM-type phosphatase" evidence="3">
    <location>
        <begin position="461"/>
        <end position="677"/>
    </location>
</feature>
<dbReference type="SMART" id="SM00331">
    <property type="entry name" value="PP2C_SIG"/>
    <property type="match status" value="1"/>
</dbReference>
<dbReference type="InterPro" id="IPR035965">
    <property type="entry name" value="PAS-like_dom_sf"/>
</dbReference>
<keyword evidence="5" id="KW-1185">Reference proteome</keyword>
<feature type="domain" description="PAS" evidence="2">
    <location>
        <begin position="11"/>
        <end position="79"/>
    </location>
</feature>
<feature type="domain" description="PAS" evidence="2">
    <location>
        <begin position="145"/>
        <end position="211"/>
    </location>
</feature>
<gene>
    <name evidence="4" type="ORF">OUY22_16485</name>
</gene>
<evidence type="ECO:0000313" key="5">
    <source>
        <dbReference type="Proteomes" id="UP001144036"/>
    </source>
</evidence>
<dbReference type="NCBIfam" id="TIGR00229">
    <property type="entry name" value="sensory_box"/>
    <property type="match status" value="1"/>
</dbReference>
<dbReference type="Proteomes" id="UP001144036">
    <property type="component" value="Unassembled WGS sequence"/>
</dbReference>
<dbReference type="InterPro" id="IPR000014">
    <property type="entry name" value="PAS"/>
</dbReference>
<dbReference type="CDD" id="cd00130">
    <property type="entry name" value="PAS"/>
    <property type="match status" value="1"/>
</dbReference>
<dbReference type="SMART" id="SM00091">
    <property type="entry name" value="PAS"/>
    <property type="match status" value="2"/>
</dbReference>
<dbReference type="PANTHER" id="PTHR43156">
    <property type="entry name" value="STAGE II SPORULATION PROTEIN E-RELATED"/>
    <property type="match status" value="1"/>
</dbReference>
<name>A0ABT4SCS6_9ACTN</name>